<evidence type="ECO:0000313" key="1">
    <source>
        <dbReference type="EMBL" id="KAJ0047870.1"/>
    </source>
</evidence>
<comment type="caution">
    <text evidence="1">The sequence shown here is derived from an EMBL/GenBank/DDBJ whole genome shotgun (WGS) entry which is preliminary data.</text>
</comment>
<accession>A0ACC0Z8V1</accession>
<evidence type="ECO:0000313" key="2">
    <source>
        <dbReference type="Proteomes" id="UP001163603"/>
    </source>
</evidence>
<organism evidence="1 2">
    <name type="scientific">Pistacia integerrima</name>
    <dbReference type="NCBI Taxonomy" id="434235"/>
    <lineage>
        <taxon>Eukaryota</taxon>
        <taxon>Viridiplantae</taxon>
        <taxon>Streptophyta</taxon>
        <taxon>Embryophyta</taxon>
        <taxon>Tracheophyta</taxon>
        <taxon>Spermatophyta</taxon>
        <taxon>Magnoliopsida</taxon>
        <taxon>eudicotyledons</taxon>
        <taxon>Gunneridae</taxon>
        <taxon>Pentapetalae</taxon>
        <taxon>rosids</taxon>
        <taxon>malvids</taxon>
        <taxon>Sapindales</taxon>
        <taxon>Anacardiaceae</taxon>
        <taxon>Pistacia</taxon>
    </lineage>
</organism>
<keyword evidence="2" id="KW-1185">Reference proteome</keyword>
<sequence>MGEKGHIPMANIGRASSHDHFRATVVWMLPPTLLSGVDKVEFPWTSGRG</sequence>
<proteinExistence type="predicted"/>
<reference evidence="2" key="1">
    <citation type="journal article" date="2023" name="G3 (Bethesda)">
        <title>Genome assembly and association tests identify interacting loci associated with vigor, precocity, and sex in interspecific pistachio rootstocks.</title>
        <authorList>
            <person name="Palmer W."/>
            <person name="Jacygrad E."/>
            <person name="Sagayaradj S."/>
            <person name="Cavanaugh K."/>
            <person name="Han R."/>
            <person name="Bertier L."/>
            <person name="Beede B."/>
            <person name="Kafkas S."/>
            <person name="Golino D."/>
            <person name="Preece J."/>
            <person name="Michelmore R."/>
        </authorList>
    </citation>
    <scope>NUCLEOTIDE SEQUENCE [LARGE SCALE GENOMIC DNA]</scope>
</reference>
<dbReference type="EMBL" id="CM047737">
    <property type="protein sequence ID" value="KAJ0047870.1"/>
    <property type="molecule type" value="Genomic_DNA"/>
</dbReference>
<dbReference type="Proteomes" id="UP001163603">
    <property type="component" value="Chromosome 2"/>
</dbReference>
<name>A0ACC0Z8V1_9ROSI</name>
<gene>
    <name evidence="1" type="ORF">Pint_15902</name>
</gene>
<protein>
    <submittedName>
        <fullName evidence="1">Uncharacterized protein</fullName>
    </submittedName>
</protein>